<reference evidence="2 3" key="1">
    <citation type="journal article" date="2010" name="J. Bacteriol.">
        <title>Complete genome sequence of "Candidatus Puniceispirillum marinum" IMCC1322, a representative of the SAR116 clade in the Alphaproteobacteria.</title>
        <authorList>
            <person name="Oh H.M."/>
            <person name="Kwon K.K."/>
            <person name="Kang I."/>
            <person name="Kang S.G."/>
            <person name="Lee J.H."/>
            <person name="Kim S.J."/>
            <person name="Cho J.C."/>
        </authorList>
    </citation>
    <scope>NUCLEOTIDE SEQUENCE [LARGE SCALE GENOMIC DNA]</scope>
    <source>
        <strain evidence="2 3">IMCC1322</strain>
    </source>
</reference>
<evidence type="ECO:0008006" key="4">
    <source>
        <dbReference type="Google" id="ProtNLM"/>
    </source>
</evidence>
<dbReference type="InterPro" id="IPR007481">
    <property type="entry name" value="SspB"/>
</dbReference>
<dbReference type="eggNOG" id="COG3814">
    <property type="taxonomic scope" value="Bacteria"/>
</dbReference>
<feature type="compositionally biased region" description="Acidic residues" evidence="1">
    <location>
        <begin position="123"/>
        <end position="132"/>
    </location>
</feature>
<protein>
    <recommendedName>
        <fullName evidence="4">Stringent starvation protein B</fullName>
    </recommendedName>
</protein>
<dbReference type="EMBL" id="CP001751">
    <property type="protein sequence ID" value="ADE38965.1"/>
    <property type="molecule type" value="Genomic_DNA"/>
</dbReference>
<sequence>MENDDGQQVGLNYELLVEDALRSVVRGSLLIAQKAGLPGDTHFYISFKTDYPGVELADDLKIKHPDIMTIVLQHQYADLEVDDDSFSVTLFFGGKPSPMIVPFASVTGFNDPSVGFGLQFGTLDEDNEDLGDSDQSSPDAKAENGEETTADVVSLDTFRNRPN</sequence>
<dbReference type="OrthoDB" id="9800412at2"/>
<keyword evidence="3" id="KW-1185">Reference proteome</keyword>
<dbReference type="HOGENOM" id="CLU_106715_1_0_5"/>
<gene>
    <name evidence="2" type="ordered locus">SAR116_0722</name>
</gene>
<dbReference type="SUPFAM" id="SSF101738">
    <property type="entry name" value="SspB-like"/>
    <property type="match status" value="1"/>
</dbReference>
<dbReference type="Gene3D" id="2.30.30.220">
    <property type="entry name" value="SspB-like"/>
    <property type="match status" value="1"/>
</dbReference>
<dbReference type="Proteomes" id="UP000007460">
    <property type="component" value="Chromosome"/>
</dbReference>
<dbReference type="STRING" id="488538.SAR116_0722"/>
<dbReference type="RefSeq" id="WP_013045594.1">
    <property type="nucleotide sequence ID" value="NC_014010.1"/>
</dbReference>
<accession>D5BRR8</accession>
<feature type="region of interest" description="Disordered" evidence="1">
    <location>
        <begin position="123"/>
        <end position="163"/>
    </location>
</feature>
<dbReference type="AlphaFoldDB" id="D5BRR8"/>
<name>D5BRR8_PUNMI</name>
<dbReference type="InterPro" id="IPR036760">
    <property type="entry name" value="SspB-like_sf"/>
</dbReference>
<organism evidence="2 3">
    <name type="scientific">Puniceispirillum marinum (strain IMCC1322)</name>
    <dbReference type="NCBI Taxonomy" id="488538"/>
    <lineage>
        <taxon>Bacteria</taxon>
        <taxon>Pseudomonadati</taxon>
        <taxon>Pseudomonadota</taxon>
        <taxon>Alphaproteobacteria</taxon>
        <taxon>Candidatus Puniceispirillales</taxon>
        <taxon>Candidatus Puniceispirillaceae</taxon>
        <taxon>Candidatus Puniceispirillum</taxon>
    </lineage>
</organism>
<dbReference type="Pfam" id="PF04386">
    <property type="entry name" value="SspB"/>
    <property type="match status" value="1"/>
</dbReference>
<evidence type="ECO:0000256" key="1">
    <source>
        <dbReference type="SAM" id="MobiDB-lite"/>
    </source>
</evidence>
<evidence type="ECO:0000313" key="3">
    <source>
        <dbReference type="Proteomes" id="UP000007460"/>
    </source>
</evidence>
<proteinExistence type="predicted"/>
<evidence type="ECO:0000313" key="2">
    <source>
        <dbReference type="EMBL" id="ADE38965.1"/>
    </source>
</evidence>
<dbReference type="KEGG" id="apb:SAR116_0722"/>